<keyword evidence="7 8" id="KW-0472">Membrane</keyword>
<evidence type="ECO:0000313" key="11">
    <source>
        <dbReference type="Proteomes" id="UP000613177"/>
    </source>
</evidence>
<dbReference type="EMBL" id="JAEPRE010000174">
    <property type="protein sequence ID" value="KAG2230966.1"/>
    <property type="molecule type" value="Genomic_DNA"/>
</dbReference>
<dbReference type="Pfam" id="PF01490">
    <property type="entry name" value="Aa_trans"/>
    <property type="match status" value="1"/>
</dbReference>
<evidence type="ECO:0000256" key="6">
    <source>
        <dbReference type="ARBA" id="ARBA00022989"/>
    </source>
</evidence>
<evidence type="ECO:0000256" key="7">
    <source>
        <dbReference type="ARBA" id="ARBA00023136"/>
    </source>
</evidence>
<reference evidence="10" key="1">
    <citation type="submission" date="2021-01" db="EMBL/GenBank/DDBJ databases">
        <title>Metabolic potential, ecology and presence of endohyphal bacteria is reflected in genomic diversity of Mucoromycotina.</title>
        <authorList>
            <person name="Muszewska A."/>
            <person name="Okrasinska A."/>
            <person name="Steczkiewicz K."/>
            <person name="Drgas O."/>
            <person name="Orlowska M."/>
            <person name="Perlinska-Lenart U."/>
            <person name="Aleksandrzak-Piekarczyk T."/>
            <person name="Szatraj K."/>
            <person name="Zielenkiewicz U."/>
            <person name="Pilsyk S."/>
            <person name="Malc E."/>
            <person name="Mieczkowski P."/>
            <person name="Kruszewska J.S."/>
            <person name="Biernat P."/>
            <person name="Pawlowska J."/>
        </authorList>
    </citation>
    <scope>NUCLEOTIDE SEQUENCE</scope>
    <source>
        <strain evidence="10">WA0000018081</strain>
    </source>
</reference>
<evidence type="ECO:0000256" key="1">
    <source>
        <dbReference type="ARBA" id="ARBA00004141"/>
    </source>
</evidence>
<comment type="subcellular location">
    <subcellularLocation>
        <location evidence="1">Membrane</location>
        <topology evidence="1">Multi-pass membrane protein</topology>
    </subcellularLocation>
</comment>
<feature type="transmembrane region" description="Helical" evidence="8">
    <location>
        <begin position="341"/>
        <end position="365"/>
    </location>
</feature>
<evidence type="ECO:0000256" key="2">
    <source>
        <dbReference type="ARBA" id="ARBA00008066"/>
    </source>
</evidence>
<feature type="transmembrane region" description="Helical" evidence="8">
    <location>
        <begin position="256"/>
        <end position="279"/>
    </location>
</feature>
<keyword evidence="3" id="KW-0813">Transport</keyword>
<dbReference type="InterPro" id="IPR013057">
    <property type="entry name" value="AA_transpt_TM"/>
</dbReference>
<feature type="transmembrane region" description="Helical" evidence="8">
    <location>
        <begin position="299"/>
        <end position="320"/>
    </location>
</feature>
<dbReference type="GO" id="GO:0005774">
    <property type="term" value="C:vacuolar membrane"/>
    <property type="evidence" value="ECO:0007669"/>
    <property type="project" value="TreeGrafter"/>
</dbReference>
<keyword evidence="5" id="KW-0029">Amino-acid transport</keyword>
<evidence type="ECO:0000256" key="3">
    <source>
        <dbReference type="ARBA" id="ARBA00022448"/>
    </source>
</evidence>
<feature type="transmembrane region" description="Helical" evidence="8">
    <location>
        <begin position="71"/>
        <end position="92"/>
    </location>
</feature>
<name>A0A8H7SL12_9FUNG</name>
<feature type="domain" description="Amino acid transporter transmembrane" evidence="9">
    <location>
        <begin position="41"/>
        <end position="425"/>
    </location>
</feature>
<feature type="transmembrane region" description="Helical" evidence="8">
    <location>
        <begin position="45"/>
        <end position="65"/>
    </location>
</feature>
<keyword evidence="4 8" id="KW-0812">Transmembrane</keyword>
<keyword evidence="6 8" id="KW-1133">Transmembrane helix</keyword>
<gene>
    <name evidence="10" type="ORF">INT48_000645</name>
</gene>
<dbReference type="OrthoDB" id="40134at2759"/>
<evidence type="ECO:0000256" key="8">
    <source>
        <dbReference type="SAM" id="Phobius"/>
    </source>
</evidence>
<dbReference type="PANTHER" id="PTHR22950">
    <property type="entry name" value="AMINO ACID TRANSPORTER"/>
    <property type="match status" value="1"/>
</dbReference>
<keyword evidence="11" id="KW-1185">Reference proteome</keyword>
<organism evidence="10 11">
    <name type="scientific">Thamnidium elegans</name>
    <dbReference type="NCBI Taxonomy" id="101142"/>
    <lineage>
        <taxon>Eukaryota</taxon>
        <taxon>Fungi</taxon>
        <taxon>Fungi incertae sedis</taxon>
        <taxon>Mucoromycota</taxon>
        <taxon>Mucoromycotina</taxon>
        <taxon>Mucoromycetes</taxon>
        <taxon>Mucorales</taxon>
        <taxon>Mucorineae</taxon>
        <taxon>Mucoraceae</taxon>
        <taxon>Thamnidium</taxon>
    </lineage>
</organism>
<proteinExistence type="inferred from homology"/>
<evidence type="ECO:0000256" key="4">
    <source>
        <dbReference type="ARBA" id="ARBA00022692"/>
    </source>
</evidence>
<feature type="transmembrane region" description="Helical" evidence="8">
    <location>
        <begin position="183"/>
        <end position="206"/>
    </location>
</feature>
<evidence type="ECO:0000259" key="9">
    <source>
        <dbReference type="Pfam" id="PF01490"/>
    </source>
</evidence>
<evidence type="ECO:0000256" key="5">
    <source>
        <dbReference type="ARBA" id="ARBA00022970"/>
    </source>
</evidence>
<feature type="transmembrane region" description="Helical" evidence="8">
    <location>
        <begin position="113"/>
        <end position="139"/>
    </location>
</feature>
<dbReference type="Proteomes" id="UP000613177">
    <property type="component" value="Unassembled WGS sequence"/>
</dbReference>
<dbReference type="AlphaFoldDB" id="A0A8H7SL12"/>
<sequence>MTSSINEKKVDLRESINDLSSEHEFEYANEGIIDINREHAGSSKLAYFNIVCVVAGTGTLGLPVALKQGGWIGLLILFLSWSMSIYTGIILIRCLYANGKTRLTTYKEVATSAFGWIGGWVTFFFNAWILLGAPILYMVLSGTNLNQLCKGTVAEIGDTAWIIISCAVVAIPFILVKTMKEVAWMSAFGALATVIVVLIVLIVAAIDKPNHMNVHHDAVVWDMFPIALSTISFSFGGNVVYPHVEASMKKPRDWSMVVAAGLSTCAAMYFATAISGYLIYGTKVESPIYNSIPEGTARIVAIVVITLHVLMAAPILTTSFSLDIEEMFNITVERYGKVKEFFIRAAIRVATMCAIGVVACTVPHFGALMSLIGAFANCALIFIFPVVFYLKLTGVRNKPYYELAWCLLVVLLGIVGLVFGTIEAIKELITAYNQ</sequence>
<dbReference type="GO" id="GO:0015179">
    <property type="term" value="F:L-amino acid transmembrane transporter activity"/>
    <property type="evidence" value="ECO:0007669"/>
    <property type="project" value="TreeGrafter"/>
</dbReference>
<feature type="transmembrane region" description="Helical" evidence="8">
    <location>
        <begin position="226"/>
        <end position="244"/>
    </location>
</feature>
<feature type="transmembrane region" description="Helical" evidence="8">
    <location>
        <begin position="402"/>
        <end position="422"/>
    </location>
</feature>
<accession>A0A8H7SL12</accession>
<feature type="transmembrane region" description="Helical" evidence="8">
    <location>
        <begin position="371"/>
        <end position="390"/>
    </location>
</feature>
<dbReference type="Gene3D" id="1.20.1740.10">
    <property type="entry name" value="Amino acid/polyamine transporter I"/>
    <property type="match status" value="1"/>
</dbReference>
<dbReference type="PANTHER" id="PTHR22950:SF692">
    <property type="entry name" value="TRANSMEMBRANE AMINO ACID TRANSPORTER FAMILY PROTEIN"/>
    <property type="match status" value="1"/>
</dbReference>
<comment type="similarity">
    <text evidence="2">Belongs to the amino acid/polyamine transporter 2 family.</text>
</comment>
<evidence type="ECO:0000313" key="10">
    <source>
        <dbReference type="EMBL" id="KAG2230966.1"/>
    </source>
</evidence>
<comment type="caution">
    <text evidence="10">The sequence shown here is derived from an EMBL/GenBank/DDBJ whole genome shotgun (WGS) entry which is preliminary data.</text>
</comment>
<feature type="transmembrane region" description="Helical" evidence="8">
    <location>
        <begin position="159"/>
        <end position="176"/>
    </location>
</feature>
<protein>
    <recommendedName>
        <fullName evidence="9">Amino acid transporter transmembrane domain-containing protein</fullName>
    </recommendedName>
</protein>